<evidence type="ECO:0000313" key="1">
    <source>
        <dbReference type="EMBL" id="KAF2732939.1"/>
    </source>
</evidence>
<dbReference type="EMBL" id="ML996169">
    <property type="protein sequence ID" value="KAF2732939.1"/>
    <property type="molecule type" value="Genomic_DNA"/>
</dbReference>
<dbReference type="AlphaFoldDB" id="A0A9P4QUJ7"/>
<sequence>MSIFNLRCAASRQQYMPSQESMSSSILTLEGSINIIGVFPEQWTDRTARLSQHSNAWSDVSTSATGSMKCRRGVGYTPSELATIASMQHPPDRIEQAAWPASNKLISGSRRHRAVVSGAAPQSLLRHPFDNPIDAPQNANPGWQHTGFFVGSGEPQDNSPVEHLRDNEILPPHETFPSADKLTFRKTDPPTRIRWSDAKIAIATKLGVGVPHDSQDGELHSLFSIATPSTLELSLFKNIELPCEEILTFFPLSTKNFGFVMRLHGDGWRAQAMVNHVNQHYVEMARKVFKDQEVDLAAFNENRTSALSIYGEGRGYRKDMISTFKDY</sequence>
<keyword evidence="2" id="KW-1185">Reference proteome</keyword>
<accession>A0A9P4QUJ7</accession>
<comment type="caution">
    <text evidence="1">The sequence shown here is derived from an EMBL/GenBank/DDBJ whole genome shotgun (WGS) entry which is preliminary data.</text>
</comment>
<dbReference type="Proteomes" id="UP000799444">
    <property type="component" value="Unassembled WGS sequence"/>
</dbReference>
<name>A0A9P4QUJ7_9PLEO</name>
<protein>
    <submittedName>
        <fullName evidence="1">Uncharacterized protein</fullName>
    </submittedName>
</protein>
<organism evidence="1 2">
    <name type="scientific">Polyplosphaeria fusca</name>
    <dbReference type="NCBI Taxonomy" id="682080"/>
    <lineage>
        <taxon>Eukaryota</taxon>
        <taxon>Fungi</taxon>
        <taxon>Dikarya</taxon>
        <taxon>Ascomycota</taxon>
        <taxon>Pezizomycotina</taxon>
        <taxon>Dothideomycetes</taxon>
        <taxon>Pleosporomycetidae</taxon>
        <taxon>Pleosporales</taxon>
        <taxon>Tetraplosphaeriaceae</taxon>
        <taxon>Polyplosphaeria</taxon>
    </lineage>
</organism>
<evidence type="ECO:0000313" key="2">
    <source>
        <dbReference type="Proteomes" id="UP000799444"/>
    </source>
</evidence>
<proteinExistence type="predicted"/>
<gene>
    <name evidence="1" type="ORF">EJ04DRAFT_524921</name>
</gene>
<reference evidence="1" key="1">
    <citation type="journal article" date="2020" name="Stud. Mycol.">
        <title>101 Dothideomycetes genomes: a test case for predicting lifestyles and emergence of pathogens.</title>
        <authorList>
            <person name="Haridas S."/>
            <person name="Albert R."/>
            <person name="Binder M."/>
            <person name="Bloem J."/>
            <person name="Labutti K."/>
            <person name="Salamov A."/>
            <person name="Andreopoulos B."/>
            <person name="Baker S."/>
            <person name="Barry K."/>
            <person name="Bills G."/>
            <person name="Bluhm B."/>
            <person name="Cannon C."/>
            <person name="Castanera R."/>
            <person name="Culley D."/>
            <person name="Daum C."/>
            <person name="Ezra D."/>
            <person name="Gonzalez J."/>
            <person name="Henrissat B."/>
            <person name="Kuo A."/>
            <person name="Liang C."/>
            <person name="Lipzen A."/>
            <person name="Lutzoni F."/>
            <person name="Magnuson J."/>
            <person name="Mondo S."/>
            <person name="Nolan M."/>
            <person name="Ohm R."/>
            <person name="Pangilinan J."/>
            <person name="Park H.-J."/>
            <person name="Ramirez L."/>
            <person name="Alfaro M."/>
            <person name="Sun H."/>
            <person name="Tritt A."/>
            <person name="Yoshinaga Y."/>
            <person name="Zwiers L.-H."/>
            <person name="Turgeon B."/>
            <person name="Goodwin S."/>
            <person name="Spatafora J."/>
            <person name="Crous P."/>
            <person name="Grigoriev I."/>
        </authorList>
    </citation>
    <scope>NUCLEOTIDE SEQUENCE</scope>
    <source>
        <strain evidence="1">CBS 125425</strain>
    </source>
</reference>